<accession>A0ABP1FHQ0</accession>
<proteinExistence type="predicted"/>
<name>A0ABP1FHQ0_9CHLO</name>
<protein>
    <submittedName>
        <fullName evidence="1">G1305 protein</fullName>
    </submittedName>
</protein>
<evidence type="ECO:0000313" key="1">
    <source>
        <dbReference type="EMBL" id="CAL5219470.1"/>
    </source>
</evidence>
<organism evidence="1 2">
    <name type="scientific">Coccomyxa viridis</name>
    <dbReference type="NCBI Taxonomy" id="1274662"/>
    <lineage>
        <taxon>Eukaryota</taxon>
        <taxon>Viridiplantae</taxon>
        <taxon>Chlorophyta</taxon>
        <taxon>core chlorophytes</taxon>
        <taxon>Trebouxiophyceae</taxon>
        <taxon>Trebouxiophyceae incertae sedis</taxon>
        <taxon>Coccomyxaceae</taxon>
        <taxon>Coccomyxa</taxon>
    </lineage>
</organism>
<comment type="caution">
    <text evidence="1">The sequence shown here is derived from an EMBL/GenBank/DDBJ whole genome shotgun (WGS) entry which is preliminary data.</text>
</comment>
<dbReference type="EMBL" id="CAXHTA020000002">
    <property type="protein sequence ID" value="CAL5219470.1"/>
    <property type="molecule type" value="Genomic_DNA"/>
</dbReference>
<dbReference type="PANTHER" id="PTHR47721">
    <property type="entry name" value="OS01G0235100 PROTEIN"/>
    <property type="match status" value="1"/>
</dbReference>
<keyword evidence="2" id="KW-1185">Reference proteome</keyword>
<evidence type="ECO:0000313" key="2">
    <source>
        <dbReference type="Proteomes" id="UP001497392"/>
    </source>
</evidence>
<dbReference type="PANTHER" id="PTHR47721:SF2">
    <property type="entry name" value="OS01G0235100 PROTEIN"/>
    <property type="match status" value="1"/>
</dbReference>
<sequence length="121" mass="13075">MQHCIQGPSHVLHCPFPLKTSLRKPPQVPRRVVASAETQATEEAEKAPANACAMCGVPLDKIPRGCDQQGRVAGGVGALVGWFPIKAYRPCPAAAKAGVLYTRKGQITDQMLFGRQKQKKQ</sequence>
<reference evidence="1 2" key="1">
    <citation type="submission" date="2024-06" db="EMBL/GenBank/DDBJ databases">
        <authorList>
            <person name="Kraege A."/>
            <person name="Thomma B."/>
        </authorList>
    </citation>
    <scope>NUCLEOTIDE SEQUENCE [LARGE SCALE GENOMIC DNA]</scope>
</reference>
<dbReference type="Proteomes" id="UP001497392">
    <property type="component" value="Unassembled WGS sequence"/>
</dbReference>
<gene>
    <name evidence="1" type="primary">g1305</name>
    <name evidence="1" type="ORF">VP750_LOCUS1129</name>
</gene>